<evidence type="ECO:0000259" key="7">
    <source>
        <dbReference type="PROSITE" id="PS51910"/>
    </source>
</evidence>
<dbReference type="SUPFAM" id="SSF51445">
    <property type="entry name" value="(Trans)glycosidases"/>
    <property type="match status" value="2"/>
</dbReference>
<evidence type="ECO:0000313" key="8">
    <source>
        <dbReference type="EnsemblMetazoa" id="XP_022649232"/>
    </source>
</evidence>
<comment type="similarity">
    <text evidence="4">Belongs to the glycosyl hydrolase 18 family.</text>
</comment>
<dbReference type="GO" id="GO:0005975">
    <property type="term" value="P:carbohydrate metabolic process"/>
    <property type="evidence" value="ECO:0007669"/>
    <property type="project" value="InterPro"/>
</dbReference>
<dbReference type="PANTHER" id="PTHR11177">
    <property type="entry name" value="CHITINASE"/>
    <property type="match status" value="1"/>
</dbReference>
<dbReference type="GO" id="GO:0004568">
    <property type="term" value="F:chitinase activity"/>
    <property type="evidence" value="ECO:0007669"/>
    <property type="project" value="TreeGrafter"/>
</dbReference>
<dbReference type="InterPro" id="IPR017853">
    <property type="entry name" value="GH"/>
</dbReference>
<dbReference type="GO" id="GO:0006032">
    <property type="term" value="P:chitin catabolic process"/>
    <property type="evidence" value="ECO:0007669"/>
    <property type="project" value="TreeGrafter"/>
</dbReference>
<keyword evidence="6" id="KW-0732">Signal</keyword>
<dbReference type="InterPro" id="IPR001223">
    <property type="entry name" value="Glyco_hydro18_cat"/>
</dbReference>
<dbReference type="GO" id="GO:0005576">
    <property type="term" value="C:extracellular region"/>
    <property type="evidence" value="ECO:0007669"/>
    <property type="project" value="TreeGrafter"/>
</dbReference>
<keyword evidence="1 3" id="KW-0378">Hydrolase</keyword>
<dbReference type="AlphaFoldDB" id="A0A7M7JPC7"/>
<evidence type="ECO:0000313" key="9">
    <source>
        <dbReference type="Proteomes" id="UP000594260"/>
    </source>
</evidence>
<dbReference type="EnsemblMetazoa" id="XM_022793497">
    <property type="protein sequence ID" value="XP_022649232"/>
    <property type="gene ID" value="LOC111245309"/>
</dbReference>
<evidence type="ECO:0000256" key="6">
    <source>
        <dbReference type="SAM" id="SignalP"/>
    </source>
</evidence>
<evidence type="ECO:0000256" key="3">
    <source>
        <dbReference type="RuleBase" id="RU000489"/>
    </source>
</evidence>
<feature type="region of interest" description="Disordered" evidence="5">
    <location>
        <begin position="199"/>
        <end position="236"/>
    </location>
</feature>
<dbReference type="Pfam" id="PF00704">
    <property type="entry name" value="Glyco_hydro_18"/>
    <property type="match status" value="2"/>
</dbReference>
<dbReference type="PROSITE" id="PS51910">
    <property type="entry name" value="GH18_2"/>
    <property type="match status" value="1"/>
</dbReference>
<dbReference type="InterPro" id="IPR001579">
    <property type="entry name" value="Glyco_hydro_18_chit_AS"/>
</dbReference>
<proteinExistence type="inferred from homology"/>
<dbReference type="Proteomes" id="UP000594260">
    <property type="component" value="Unplaced"/>
</dbReference>
<feature type="signal peptide" evidence="6">
    <location>
        <begin position="1"/>
        <end position="27"/>
    </location>
</feature>
<dbReference type="InterPro" id="IPR029070">
    <property type="entry name" value="Chitinase_insertion_sf"/>
</dbReference>
<feature type="compositionally biased region" description="Polar residues" evidence="5">
    <location>
        <begin position="205"/>
        <end position="228"/>
    </location>
</feature>
<organism evidence="8 9">
    <name type="scientific">Varroa destructor</name>
    <name type="common">Honeybee mite</name>
    <dbReference type="NCBI Taxonomy" id="109461"/>
    <lineage>
        <taxon>Eukaryota</taxon>
        <taxon>Metazoa</taxon>
        <taxon>Ecdysozoa</taxon>
        <taxon>Arthropoda</taxon>
        <taxon>Chelicerata</taxon>
        <taxon>Arachnida</taxon>
        <taxon>Acari</taxon>
        <taxon>Parasitiformes</taxon>
        <taxon>Mesostigmata</taxon>
        <taxon>Gamasina</taxon>
        <taxon>Dermanyssoidea</taxon>
        <taxon>Varroidae</taxon>
        <taxon>Varroa</taxon>
    </lineage>
</organism>
<dbReference type="InterPro" id="IPR011583">
    <property type="entry name" value="Chitinase_II/V-like_cat"/>
</dbReference>
<keyword evidence="9" id="KW-1185">Reference proteome</keyword>
<dbReference type="Gene3D" id="3.20.20.80">
    <property type="entry name" value="Glycosidases"/>
    <property type="match status" value="2"/>
</dbReference>
<accession>A0A7M7JPC7</accession>
<feature type="domain" description="GH18" evidence="7">
    <location>
        <begin position="35"/>
        <end position="488"/>
    </location>
</feature>
<dbReference type="RefSeq" id="XP_022649232.1">
    <property type="nucleotide sequence ID" value="XM_022793497.1"/>
</dbReference>
<dbReference type="SMART" id="SM00636">
    <property type="entry name" value="Glyco_18"/>
    <property type="match status" value="1"/>
</dbReference>
<reference evidence="8" key="1">
    <citation type="submission" date="2021-01" db="UniProtKB">
        <authorList>
            <consortium name="EnsemblMetazoa"/>
        </authorList>
    </citation>
    <scope>IDENTIFICATION</scope>
</reference>
<dbReference type="Gene3D" id="3.10.50.10">
    <property type="match status" value="1"/>
</dbReference>
<evidence type="ECO:0000256" key="2">
    <source>
        <dbReference type="ARBA" id="ARBA00023295"/>
    </source>
</evidence>
<evidence type="ECO:0000256" key="5">
    <source>
        <dbReference type="SAM" id="MobiDB-lite"/>
    </source>
</evidence>
<dbReference type="InParanoid" id="A0A7M7JPC7"/>
<dbReference type="InterPro" id="IPR050314">
    <property type="entry name" value="Glycosyl_Hydrlase_18"/>
</dbReference>
<dbReference type="KEGG" id="vde:111245309"/>
<dbReference type="PANTHER" id="PTHR11177:SF317">
    <property type="entry name" value="CHITINASE 12-RELATED"/>
    <property type="match status" value="1"/>
</dbReference>
<dbReference type="PROSITE" id="PS01095">
    <property type="entry name" value="GH18_1"/>
    <property type="match status" value="1"/>
</dbReference>
<name>A0A7M7JPC7_VARDE</name>
<dbReference type="GO" id="GO:0008061">
    <property type="term" value="F:chitin binding"/>
    <property type="evidence" value="ECO:0007669"/>
    <property type="project" value="InterPro"/>
</dbReference>
<keyword evidence="2 3" id="KW-0326">Glycosidase</keyword>
<evidence type="ECO:0000256" key="1">
    <source>
        <dbReference type="ARBA" id="ARBA00022801"/>
    </source>
</evidence>
<sequence length="493" mass="54385">MLGNGCGMRRVLITLFLPIWISRDRSAVSTPTNGPRTACYYRWLHWGVEPDQLKSLSQFPPTSRNRRATNSVCSHIILGFASVGSDFKPNLTAVGGLQGVSRFVNEGRPSPTTKMMLSFGGGGGRQKSFSKMVADRASIHLFQKSLAELIRLTGLDGVDFDWEFPTFLQSGQFGRFLEQTRLTLNAISGTRAMRTLSQRDDTPTMVETESSQLTGDQIQSFPTNSNDTITDEGGINDRPRRMNGMALLENDMLELSVAVPGPFTLTAGYSPEHLRDNCTFINVMTYDLVLYEPWHPIAALHNALYGQGGVLNVLNLFAVDYSMENWANLGVPKHMLLLGIPTYGVAYELAKPTLAGHLAIINGYSSLGANIGYDKTCEIIAKHPYNVRFHNKARVPFVHDSEGNWISYDNERSVAEKAAFARAQRYGGVMIFSLNADDPFGKCAKILNDLQAGKNLTAVDDPEHQFPVEVLSEPFPLTRIAAFALHEAAKADI</sequence>
<protein>
    <recommendedName>
        <fullName evidence="7">GH18 domain-containing protein</fullName>
    </recommendedName>
</protein>
<dbReference type="OrthoDB" id="76388at2759"/>
<dbReference type="OMA" id="KEQDIAM"/>
<evidence type="ECO:0000256" key="4">
    <source>
        <dbReference type="RuleBase" id="RU004453"/>
    </source>
</evidence>
<dbReference type="GeneID" id="111245309"/>
<feature type="chain" id="PRO_5029456320" description="GH18 domain-containing protein" evidence="6">
    <location>
        <begin position="28"/>
        <end position="493"/>
    </location>
</feature>